<keyword evidence="4" id="KW-0723">Serine/threonine-protein kinase</keyword>
<dbReference type="GO" id="GO:0030490">
    <property type="term" value="P:maturation of SSU-rRNA"/>
    <property type="evidence" value="ECO:0007669"/>
    <property type="project" value="TreeGrafter"/>
</dbReference>
<evidence type="ECO:0000256" key="7">
    <source>
        <dbReference type="ARBA" id="ARBA00022741"/>
    </source>
</evidence>
<dbReference type="FunFam" id="1.10.10.10:FF:000647">
    <property type="entry name" value="Serine/threonine protein kinase"/>
    <property type="match status" value="1"/>
</dbReference>
<evidence type="ECO:0000256" key="11">
    <source>
        <dbReference type="ARBA" id="ARBA00047899"/>
    </source>
</evidence>
<sequence length="302" mass="34723">MIKDVVEAYGQLEKRDLRVLRMIEAGHRRYEFVPQEVIERWCRCRREEVAQIIRRLHYLGLLRRNVAPYLGWKITAQGYDVLAIHTLRVKRKVLKLSPTPVGVGKEAVVYVGESPSGFKLAVKFHRGGVSVFRYEKAFQRLVKKYAHLAQVYETRLSALAEYFALEKVFEAGGHVPEPIAVNRHVVIMAYIDGVELYRCRSCDFRRVAEDVLETVATALRIGIVHGDLSPYNVIAGERGYVIDWPQWMPTDSPGAEAYLRRDLENISAFFRRVGVELQLKDFELGRGMGDAFVELINKNLRM</sequence>
<dbReference type="InterPro" id="IPR036390">
    <property type="entry name" value="WH_DNA-bd_sf"/>
</dbReference>
<dbReference type="InterPro" id="IPR015285">
    <property type="entry name" value="RIO2_wHTH_N"/>
</dbReference>
<proteinExistence type="inferred from homology"/>
<evidence type="ECO:0000313" key="15">
    <source>
        <dbReference type="Proteomes" id="UP000001431"/>
    </source>
</evidence>
<evidence type="ECO:0000256" key="4">
    <source>
        <dbReference type="ARBA" id="ARBA00022527"/>
    </source>
</evidence>
<feature type="domain" description="Protein kinase" evidence="13">
    <location>
        <begin position="95"/>
        <end position="302"/>
    </location>
</feature>
<evidence type="ECO:0000256" key="10">
    <source>
        <dbReference type="ARBA" id="ARBA00022842"/>
    </source>
</evidence>
<dbReference type="InterPro" id="IPR000719">
    <property type="entry name" value="Prot_kinase_dom"/>
</dbReference>
<dbReference type="RefSeq" id="WP_011850778.1">
    <property type="nucleotide sequence ID" value="NC_009073.1"/>
</dbReference>
<dbReference type="GO" id="GO:0004674">
    <property type="term" value="F:protein serine/threonine kinase activity"/>
    <property type="evidence" value="ECO:0007669"/>
    <property type="project" value="UniProtKB-KW"/>
</dbReference>
<dbReference type="EMBL" id="CP000561">
    <property type="protein sequence ID" value="ABO09520.1"/>
    <property type="molecule type" value="Genomic_DNA"/>
</dbReference>
<keyword evidence="8" id="KW-0418">Kinase</keyword>
<dbReference type="Gene3D" id="1.10.10.10">
    <property type="entry name" value="Winged helix-like DNA-binding domain superfamily/Winged helix DNA-binding domain"/>
    <property type="match status" value="1"/>
</dbReference>
<gene>
    <name evidence="14" type="ordered locus">Pcal_2105</name>
</gene>
<comment type="cofactor">
    <cofactor evidence="1">
        <name>Mg(2+)</name>
        <dbReference type="ChEBI" id="CHEBI:18420"/>
    </cofactor>
</comment>
<dbReference type="HOGENOM" id="CLU_018693_1_0_2"/>
<comment type="catalytic activity">
    <reaction evidence="12">
        <text>L-seryl-[protein] + ATP = O-phospho-L-seryl-[protein] + ADP + H(+)</text>
        <dbReference type="Rhea" id="RHEA:17989"/>
        <dbReference type="Rhea" id="RHEA-COMP:9863"/>
        <dbReference type="Rhea" id="RHEA-COMP:11604"/>
        <dbReference type="ChEBI" id="CHEBI:15378"/>
        <dbReference type="ChEBI" id="CHEBI:29999"/>
        <dbReference type="ChEBI" id="CHEBI:30616"/>
        <dbReference type="ChEBI" id="CHEBI:83421"/>
        <dbReference type="ChEBI" id="CHEBI:456216"/>
        <dbReference type="EC" id="2.7.11.1"/>
    </reaction>
</comment>
<evidence type="ECO:0000313" key="14">
    <source>
        <dbReference type="EMBL" id="ABO09520.1"/>
    </source>
</evidence>
<comment type="catalytic activity">
    <reaction evidence="11">
        <text>L-threonyl-[protein] + ATP = O-phospho-L-threonyl-[protein] + ADP + H(+)</text>
        <dbReference type="Rhea" id="RHEA:46608"/>
        <dbReference type="Rhea" id="RHEA-COMP:11060"/>
        <dbReference type="Rhea" id="RHEA-COMP:11605"/>
        <dbReference type="ChEBI" id="CHEBI:15378"/>
        <dbReference type="ChEBI" id="CHEBI:30013"/>
        <dbReference type="ChEBI" id="CHEBI:30616"/>
        <dbReference type="ChEBI" id="CHEBI:61977"/>
        <dbReference type="ChEBI" id="CHEBI:456216"/>
        <dbReference type="EC" id="2.7.11.1"/>
    </reaction>
</comment>
<dbReference type="GO" id="GO:0005524">
    <property type="term" value="F:ATP binding"/>
    <property type="evidence" value="ECO:0007669"/>
    <property type="project" value="UniProtKB-KW"/>
</dbReference>
<comment type="similarity">
    <text evidence="2">Belongs to the protein kinase superfamily. RIO-type Ser/Thr kinase family.</text>
</comment>
<dbReference type="KEGG" id="pcl:Pcal_2105"/>
<dbReference type="Gene3D" id="1.10.510.10">
    <property type="entry name" value="Transferase(Phosphotransferase) domain 1"/>
    <property type="match status" value="1"/>
</dbReference>
<dbReference type="Proteomes" id="UP000001431">
    <property type="component" value="Chromosome"/>
</dbReference>
<reference evidence="14" key="1">
    <citation type="submission" date="2007-02" db="EMBL/GenBank/DDBJ databases">
        <title>Complete sequence of Pyrobaculum calidifontis JCM 11548.</title>
        <authorList>
            <consortium name="US DOE Joint Genome Institute"/>
            <person name="Copeland A."/>
            <person name="Lucas S."/>
            <person name="Lapidus A."/>
            <person name="Barry K."/>
            <person name="Glavina del Rio T."/>
            <person name="Dalin E."/>
            <person name="Tice H."/>
            <person name="Pitluck S."/>
            <person name="Chain P."/>
            <person name="Malfatti S."/>
            <person name="Shin M."/>
            <person name="Vergez L."/>
            <person name="Schmutz J."/>
            <person name="Larimer F."/>
            <person name="Land M."/>
            <person name="Hauser L."/>
            <person name="Kyrpides N."/>
            <person name="Mikhailova N."/>
            <person name="Cozen A.E."/>
            <person name="Fitz-Gibbon S.T."/>
            <person name="House C.H."/>
            <person name="Saltikov C."/>
            <person name="Lowe T.M."/>
            <person name="Richardson P."/>
        </authorList>
    </citation>
    <scope>NUCLEOTIDE SEQUENCE [LARGE SCALE GENOMIC DNA]</scope>
    <source>
        <strain evidence="14">JCM 11548</strain>
    </source>
</reference>
<keyword evidence="7" id="KW-0547">Nucleotide-binding</keyword>
<dbReference type="InterPro" id="IPR036388">
    <property type="entry name" value="WH-like_DNA-bd_sf"/>
</dbReference>
<dbReference type="STRING" id="410359.Pcal_2105"/>
<keyword evidence="6" id="KW-0479">Metal-binding</keyword>
<dbReference type="EC" id="2.7.11.1" evidence="3"/>
<dbReference type="PANTHER" id="PTHR45852">
    <property type="entry name" value="SER/THR-PROTEIN KINASE RIO2"/>
    <property type="match status" value="1"/>
</dbReference>
<evidence type="ECO:0000256" key="8">
    <source>
        <dbReference type="ARBA" id="ARBA00022777"/>
    </source>
</evidence>
<dbReference type="GO" id="GO:0030688">
    <property type="term" value="C:preribosome, small subunit precursor"/>
    <property type="evidence" value="ECO:0007669"/>
    <property type="project" value="TreeGrafter"/>
</dbReference>
<keyword evidence="5" id="KW-0808">Transferase</keyword>
<evidence type="ECO:0000256" key="3">
    <source>
        <dbReference type="ARBA" id="ARBA00012513"/>
    </source>
</evidence>
<dbReference type="PROSITE" id="PS50011">
    <property type="entry name" value="PROTEIN_KINASE_DOM"/>
    <property type="match status" value="1"/>
</dbReference>
<dbReference type="eggNOG" id="arCOG01181">
    <property type="taxonomic scope" value="Archaea"/>
</dbReference>
<protein>
    <recommendedName>
        <fullName evidence="3">non-specific serine/threonine protein kinase</fullName>
        <ecNumber evidence="3">2.7.11.1</ecNumber>
    </recommendedName>
</protein>
<evidence type="ECO:0000259" key="13">
    <source>
        <dbReference type="PROSITE" id="PS50011"/>
    </source>
</evidence>
<evidence type="ECO:0000256" key="1">
    <source>
        <dbReference type="ARBA" id="ARBA00001946"/>
    </source>
</evidence>
<dbReference type="SUPFAM" id="SSF46785">
    <property type="entry name" value="Winged helix' DNA-binding domain"/>
    <property type="match status" value="1"/>
</dbReference>
<dbReference type="SUPFAM" id="SSF56112">
    <property type="entry name" value="Protein kinase-like (PK-like)"/>
    <property type="match status" value="1"/>
</dbReference>
<dbReference type="InterPro" id="IPR018934">
    <property type="entry name" value="RIO_dom"/>
</dbReference>
<dbReference type="GO" id="GO:0046872">
    <property type="term" value="F:metal ion binding"/>
    <property type="evidence" value="ECO:0007669"/>
    <property type="project" value="UniProtKB-KW"/>
</dbReference>
<keyword evidence="10" id="KW-0460">Magnesium</keyword>
<dbReference type="Gene3D" id="3.30.200.20">
    <property type="entry name" value="Phosphorylase Kinase, domain 1"/>
    <property type="match status" value="1"/>
</dbReference>
<dbReference type="PANTHER" id="PTHR45852:SF1">
    <property type="entry name" value="SERINE_THREONINE-PROTEIN KINASE RIO2"/>
    <property type="match status" value="1"/>
</dbReference>
<name>A3MY03_PYRCJ</name>
<dbReference type="OrthoDB" id="50101at2157"/>
<evidence type="ECO:0000256" key="6">
    <source>
        <dbReference type="ARBA" id="ARBA00022723"/>
    </source>
</evidence>
<organism evidence="14 15">
    <name type="scientific">Pyrobaculum calidifontis (strain DSM 21063 / JCM 11548 / VA1)</name>
    <dbReference type="NCBI Taxonomy" id="410359"/>
    <lineage>
        <taxon>Archaea</taxon>
        <taxon>Thermoproteota</taxon>
        <taxon>Thermoprotei</taxon>
        <taxon>Thermoproteales</taxon>
        <taxon>Thermoproteaceae</taxon>
        <taxon>Pyrobaculum</taxon>
    </lineage>
</organism>
<evidence type="ECO:0000256" key="2">
    <source>
        <dbReference type="ARBA" id="ARBA00009196"/>
    </source>
</evidence>
<dbReference type="InterPro" id="IPR011009">
    <property type="entry name" value="Kinase-like_dom_sf"/>
</dbReference>
<evidence type="ECO:0000256" key="5">
    <source>
        <dbReference type="ARBA" id="ARBA00022679"/>
    </source>
</evidence>
<keyword evidence="15" id="KW-1185">Reference proteome</keyword>
<dbReference type="GeneID" id="4909745"/>
<evidence type="ECO:0000256" key="9">
    <source>
        <dbReference type="ARBA" id="ARBA00022840"/>
    </source>
</evidence>
<dbReference type="Pfam" id="PF01163">
    <property type="entry name" value="RIO1"/>
    <property type="match status" value="1"/>
</dbReference>
<accession>A3MY03</accession>
<dbReference type="AlphaFoldDB" id="A3MY03"/>
<dbReference type="GO" id="GO:0005829">
    <property type="term" value="C:cytosol"/>
    <property type="evidence" value="ECO:0007669"/>
    <property type="project" value="TreeGrafter"/>
</dbReference>
<dbReference type="Pfam" id="PF09202">
    <property type="entry name" value="Rio2_N"/>
    <property type="match status" value="1"/>
</dbReference>
<keyword evidence="9" id="KW-0067">ATP-binding</keyword>
<evidence type="ECO:0000256" key="12">
    <source>
        <dbReference type="ARBA" id="ARBA00048679"/>
    </source>
</evidence>
<dbReference type="InterPro" id="IPR000687">
    <property type="entry name" value="RIO_kinase"/>
</dbReference>
<dbReference type="SMART" id="SM00090">
    <property type="entry name" value="RIO"/>
    <property type="match status" value="1"/>
</dbReference>